<sequence>MDVGQRLVARRAHLAPFCRVDPVKQHLRLQSYYQLARQLYRQSETYFAEGAWDNAYVFLAKFIKLCSKVVTAHHDYELPRYRKEREWVRTLFGIGGISYGCLFDAILDGMEAEELEYLEYEQSLTEEKEQNGAARANDQTNVTALEAKLLAMRLAKKNPEQTKVQVPTEKEDSSASNPSTSVRPRINHSLETHQKPHLSAANDRKKLSPT</sequence>
<dbReference type="VEuPathDB" id="FungiDB:KRP23_7388"/>
<dbReference type="SUPFAM" id="SSF140856">
    <property type="entry name" value="USP8 N-terminal domain-like"/>
    <property type="match status" value="1"/>
</dbReference>
<evidence type="ECO:0000313" key="3">
    <source>
        <dbReference type="EnsemblProtists" id="Phyra73119"/>
    </source>
</evidence>
<accession>H3GCF0</accession>
<dbReference type="EMBL" id="DS565999">
    <property type="status" value="NOT_ANNOTATED_CDS"/>
    <property type="molecule type" value="Genomic_DNA"/>
</dbReference>
<evidence type="ECO:0000256" key="1">
    <source>
        <dbReference type="SAM" id="MobiDB-lite"/>
    </source>
</evidence>
<reference evidence="4" key="1">
    <citation type="journal article" date="2006" name="Science">
        <title>Phytophthora genome sequences uncover evolutionary origins and mechanisms of pathogenesis.</title>
        <authorList>
            <person name="Tyler B.M."/>
            <person name="Tripathy S."/>
            <person name="Zhang X."/>
            <person name="Dehal P."/>
            <person name="Jiang R.H."/>
            <person name="Aerts A."/>
            <person name="Arredondo F.D."/>
            <person name="Baxter L."/>
            <person name="Bensasson D."/>
            <person name="Beynon J.L."/>
            <person name="Chapman J."/>
            <person name="Damasceno C.M."/>
            <person name="Dorrance A.E."/>
            <person name="Dou D."/>
            <person name="Dickerman A.W."/>
            <person name="Dubchak I.L."/>
            <person name="Garbelotto M."/>
            <person name="Gijzen M."/>
            <person name="Gordon S.G."/>
            <person name="Govers F."/>
            <person name="Grunwald N.J."/>
            <person name="Huang W."/>
            <person name="Ivors K.L."/>
            <person name="Jones R.W."/>
            <person name="Kamoun S."/>
            <person name="Krampis K."/>
            <person name="Lamour K.H."/>
            <person name="Lee M.K."/>
            <person name="McDonald W.H."/>
            <person name="Medina M."/>
            <person name="Meijer H.J."/>
            <person name="Nordberg E.K."/>
            <person name="Maclean D.J."/>
            <person name="Ospina-Giraldo M.D."/>
            <person name="Morris P.F."/>
            <person name="Phuntumart V."/>
            <person name="Putnam N.H."/>
            <person name="Rash S."/>
            <person name="Rose J.K."/>
            <person name="Sakihama Y."/>
            <person name="Salamov A.A."/>
            <person name="Savidor A."/>
            <person name="Scheuring C.F."/>
            <person name="Smith B.M."/>
            <person name="Sobral B.W."/>
            <person name="Terry A."/>
            <person name="Torto-Alalibo T.A."/>
            <person name="Win J."/>
            <person name="Xu Z."/>
            <person name="Zhang H."/>
            <person name="Grigoriev I.V."/>
            <person name="Rokhsar D.S."/>
            <person name="Boore J.L."/>
        </authorList>
    </citation>
    <scope>NUCLEOTIDE SEQUENCE [LARGE SCALE GENOMIC DNA]</scope>
    <source>
        <strain evidence="4">Pr102</strain>
    </source>
</reference>
<dbReference type="eggNOG" id="ENOG502SK3V">
    <property type="taxonomic scope" value="Eukaryota"/>
</dbReference>
<dbReference type="AlphaFoldDB" id="H3GCF0"/>
<organism evidence="3 4">
    <name type="scientific">Phytophthora ramorum</name>
    <name type="common">Sudden oak death agent</name>
    <dbReference type="NCBI Taxonomy" id="164328"/>
    <lineage>
        <taxon>Eukaryota</taxon>
        <taxon>Sar</taxon>
        <taxon>Stramenopiles</taxon>
        <taxon>Oomycota</taxon>
        <taxon>Peronosporomycetes</taxon>
        <taxon>Peronosporales</taxon>
        <taxon>Peronosporaceae</taxon>
        <taxon>Phytophthora</taxon>
    </lineage>
</organism>
<evidence type="ECO:0000313" key="4">
    <source>
        <dbReference type="Proteomes" id="UP000005238"/>
    </source>
</evidence>
<protein>
    <recommendedName>
        <fullName evidence="2">USP8 dimerisation domain-containing protein</fullName>
    </recommendedName>
</protein>
<reference evidence="3" key="2">
    <citation type="submission" date="2015-06" db="UniProtKB">
        <authorList>
            <consortium name="EnsemblProtists"/>
        </authorList>
    </citation>
    <scope>IDENTIFICATION</scope>
    <source>
        <strain evidence="3">Pr102</strain>
    </source>
</reference>
<dbReference type="HOGENOM" id="CLU_1374647_0_0_1"/>
<evidence type="ECO:0000259" key="2">
    <source>
        <dbReference type="Pfam" id="PF08969"/>
    </source>
</evidence>
<name>H3GCF0_PHYRM</name>
<dbReference type="EnsemblProtists" id="Phyra73119">
    <property type="protein sequence ID" value="Phyra73119"/>
    <property type="gene ID" value="Phyra73119"/>
</dbReference>
<feature type="region of interest" description="Disordered" evidence="1">
    <location>
        <begin position="156"/>
        <end position="210"/>
    </location>
</feature>
<dbReference type="Pfam" id="PF08969">
    <property type="entry name" value="USP8_dimer"/>
    <property type="match status" value="1"/>
</dbReference>
<dbReference type="InterPro" id="IPR015063">
    <property type="entry name" value="USP8_dimer"/>
</dbReference>
<proteinExistence type="predicted"/>
<dbReference type="STRING" id="164328.H3GCF0"/>
<dbReference type="InParanoid" id="H3GCF0"/>
<dbReference type="Gene3D" id="1.20.58.80">
    <property type="entry name" value="Phosphotransferase system, lactose/cellobiose-type IIA subunit"/>
    <property type="match status" value="1"/>
</dbReference>
<feature type="domain" description="USP8 dimerisation" evidence="2">
    <location>
        <begin position="18"/>
        <end position="77"/>
    </location>
</feature>
<keyword evidence="4" id="KW-1185">Reference proteome</keyword>
<dbReference type="Proteomes" id="UP000005238">
    <property type="component" value="Unassembled WGS sequence"/>
</dbReference>
<dbReference type="VEuPathDB" id="FungiDB:KRP22_626"/>